<dbReference type="Pfam" id="PF01344">
    <property type="entry name" value="Kelch_1"/>
    <property type="match status" value="1"/>
</dbReference>
<evidence type="ECO:0000313" key="4">
    <source>
        <dbReference type="EMBL" id="AIT70633.1"/>
    </source>
</evidence>
<keyword evidence="1" id="KW-0880">Kelch repeat</keyword>
<dbReference type="EMBL" id="KM595078">
    <property type="protein sequence ID" value="AIT70633.1"/>
    <property type="molecule type" value="Genomic_DNA"/>
</dbReference>
<keyword evidence="2" id="KW-0677">Repeat</keyword>
<sequence>MFTTRFVNMVKFYRTSTLCDVNILLNNCVIKAHKLLLSVSSQYLHTLIDKYLINDTINLSHLDSNAVKIILKFIYSINNQDKIIDFNNIDSVLEAADFLQVDDVLIFCKIYIKDNIYKNLNKAYELMSKYYVNDDMLYNTIIKYIKNNFKNIIINKSFKDYNIYLFDEFLKSDNYSICYSDDDIFEDIVYWIMYNKTNRIKYAKDLFNNVNIDLVSNNNIEIASKKLDLSINELEFNNNIIRLKKNMYFCYKDENHNNIFYRTTKYGYEKIKMPTENIFYEDIYGDVEILDKEISIKSITSSDENIFMYNKDANEILKYDIDNKSYSIIDVDLVCLSDNPAMIVYKNYLYIIYPHEKGTITRIIDINNYSNKSHLKIINKELYDIKTVIVENNIYFIGLNKSNNKNHLYKLVKNKWIECTKPNVTRENGTVSSVDGKIYYMGGMNLDLNWTCVSECYDTKTDTWSFLESLPFKIVNSVSYVVKDTIVIICGMFLHKVFLDNIFNVHKIITYNTKTKKYKTYDDNDKIYKNFPYLIYRIIYINNKSFTILN</sequence>
<dbReference type="Gene3D" id="3.30.710.10">
    <property type="entry name" value="Potassium Channel Kv1.1, Chain A"/>
    <property type="match status" value="1"/>
</dbReference>
<evidence type="ECO:0000256" key="1">
    <source>
        <dbReference type="ARBA" id="ARBA00022441"/>
    </source>
</evidence>
<dbReference type="PANTHER" id="PTHR45632:SF3">
    <property type="entry name" value="KELCH-LIKE PROTEIN 32"/>
    <property type="match status" value="1"/>
</dbReference>
<dbReference type="Proteomes" id="UP000121784">
    <property type="component" value="Segment"/>
</dbReference>
<dbReference type="Gene3D" id="1.25.40.420">
    <property type="match status" value="1"/>
</dbReference>
<evidence type="ECO:0000259" key="3">
    <source>
        <dbReference type="PROSITE" id="PS50097"/>
    </source>
</evidence>
<organism evidence="4 5">
    <name type="scientific">Cotia virus</name>
    <dbReference type="NCBI Taxonomy" id="39444"/>
    <lineage>
        <taxon>Viruses</taxon>
        <taxon>Varidnaviria</taxon>
        <taxon>Bamfordvirae</taxon>
        <taxon>Nucleocytoviricota</taxon>
        <taxon>Pokkesviricetes</taxon>
        <taxon>Chitovirales</taxon>
        <taxon>Poxviridae</taxon>
        <taxon>Chordopoxvirinae</taxon>
        <taxon>Oryzopoxvirus</taxon>
        <taxon>Oryzopoxvirus cotia</taxon>
    </lineage>
</organism>
<proteinExistence type="predicted"/>
<dbReference type="SUPFAM" id="SSF117281">
    <property type="entry name" value="Kelch motif"/>
    <property type="match status" value="1"/>
</dbReference>
<dbReference type="PROSITE" id="PS50097">
    <property type="entry name" value="BTB"/>
    <property type="match status" value="1"/>
</dbReference>
<dbReference type="CDD" id="cd18186">
    <property type="entry name" value="BTB_POZ_ZBTB_KLHL-like"/>
    <property type="match status" value="1"/>
</dbReference>
<dbReference type="InterPro" id="IPR015915">
    <property type="entry name" value="Kelch-typ_b-propeller"/>
</dbReference>
<evidence type="ECO:0000313" key="5">
    <source>
        <dbReference type="Proteomes" id="UP000121784"/>
    </source>
</evidence>
<dbReference type="SMART" id="SM00225">
    <property type="entry name" value="BTB"/>
    <property type="match status" value="1"/>
</dbReference>
<dbReference type="InterPro" id="IPR000210">
    <property type="entry name" value="BTB/POZ_dom"/>
</dbReference>
<dbReference type="Gene3D" id="2.120.10.80">
    <property type="entry name" value="Kelch-type beta propeller"/>
    <property type="match status" value="1"/>
</dbReference>
<dbReference type="InterPro" id="IPR011333">
    <property type="entry name" value="SKP1/BTB/POZ_sf"/>
</dbReference>
<dbReference type="InterPro" id="IPR011705">
    <property type="entry name" value="BACK"/>
</dbReference>
<reference evidence="4 5" key="1">
    <citation type="submission" date="2014-09" db="EMBL/GenBank/DDBJ databases">
        <title>Complete Genome Sequence of the Embu Virus Strain SPAn 880.</title>
        <authorList>
            <person name="Ibrahim M.S."/>
            <person name="Antwerpen M.H."/>
            <person name="Georgi E."/>
            <person name="Vette P."/>
            <person name="Zoeller G."/>
            <person name="Meyer H."/>
        </authorList>
    </citation>
    <scope>NUCLEOTIDE SEQUENCE [LARGE SCALE GENOMIC DNA]</scope>
    <source>
        <strain evidence="4">SPAn880</strain>
    </source>
</reference>
<evidence type="ECO:0000256" key="2">
    <source>
        <dbReference type="ARBA" id="ARBA00022737"/>
    </source>
</evidence>
<accession>A0A097IVL6</accession>
<gene>
    <name evidence="4" type="primary">18</name>
</gene>
<dbReference type="InterPro" id="IPR006652">
    <property type="entry name" value="Kelch_1"/>
</dbReference>
<dbReference type="SUPFAM" id="SSF54695">
    <property type="entry name" value="POZ domain"/>
    <property type="match status" value="1"/>
</dbReference>
<name>A0A097IVL6_9POXV</name>
<feature type="domain" description="BTB" evidence="3">
    <location>
        <begin position="19"/>
        <end position="76"/>
    </location>
</feature>
<protein>
    <submittedName>
        <fullName evidence="4">Kelch-like protein</fullName>
    </submittedName>
</protein>
<dbReference type="Pfam" id="PF07707">
    <property type="entry name" value="BACK"/>
    <property type="match status" value="1"/>
</dbReference>
<dbReference type="PANTHER" id="PTHR45632">
    <property type="entry name" value="LD33804P"/>
    <property type="match status" value="1"/>
</dbReference>
<dbReference type="Pfam" id="PF00651">
    <property type="entry name" value="BTB"/>
    <property type="match status" value="1"/>
</dbReference>